<dbReference type="Proteomes" id="UP000614350">
    <property type="component" value="Unassembled WGS sequence"/>
</dbReference>
<keyword evidence="4 11" id="KW-0679">Respiratory chain</keyword>
<dbReference type="EMBL" id="JACSEA010000003">
    <property type="protein sequence ID" value="KAF7404636.1"/>
    <property type="molecule type" value="Genomic_DNA"/>
</dbReference>
<dbReference type="Pfam" id="PF06374">
    <property type="entry name" value="NDUF_C2"/>
    <property type="match status" value="1"/>
</dbReference>
<evidence type="ECO:0000256" key="8">
    <source>
        <dbReference type="ARBA" id="ARBA00022989"/>
    </source>
</evidence>
<reference evidence="12" key="1">
    <citation type="journal article" date="2020" name="G3 (Bethesda)">
        <title>High-Quality Assemblies for Three Invasive Social Wasps from the &lt;i&gt;Vespula&lt;/i&gt; Genus.</title>
        <authorList>
            <person name="Harrop T.W.R."/>
            <person name="Guhlin J."/>
            <person name="McLaughlin G.M."/>
            <person name="Permina E."/>
            <person name="Stockwell P."/>
            <person name="Gilligan J."/>
            <person name="Le Lec M.F."/>
            <person name="Gruber M.A.M."/>
            <person name="Quinn O."/>
            <person name="Lovegrove M."/>
            <person name="Duncan E.J."/>
            <person name="Remnant E.J."/>
            <person name="Van Eeckhoven J."/>
            <person name="Graham B."/>
            <person name="Knapp R.A."/>
            <person name="Langford K.W."/>
            <person name="Kronenberg Z."/>
            <person name="Press M.O."/>
            <person name="Eacker S.M."/>
            <person name="Wilson-Rankin E.E."/>
            <person name="Purcell J."/>
            <person name="Lester P.J."/>
            <person name="Dearden P.K."/>
        </authorList>
    </citation>
    <scope>NUCLEOTIDE SEQUENCE</scope>
    <source>
        <strain evidence="12">Marl-1</strain>
    </source>
</reference>
<evidence type="ECO:0000256" key="1">
    <source>
        <dbReference type="ARBA" id="ARBA00004298"/>
    </source>
</evidence>
<dbReference type="PANTHER" id="PTHR13099">
    <property type="entry name" value="NADH-UBIQUINONE OXIDOREDUCTASE SUBUNIT B14.5B"/>
    <property type="match status" value="1"/>
</dbReference>
<dbReference type="InterPro" id="IPR009423">
    <property type="entry name" value="NDUC2"/>
</dbReference>
<comment type="function">
    <text evidence="11">Accessory subunit of the mitochondrial membrane respiratory chain NADH dehydrogenase (Complex I), that is believed not to be involved in catalysis. Complex I functions in the transfer of electrons from NADH to the respiratory chain. The immediate electron acceptor for the enzyme is believed to be ubiquinone.</text>
</comment>
<keyword evidence="3 11" id="KW-0813">Transport</keyword>
<keyword evidence="5" id="KW-0812">Transmembrane</keyword>
<evidence type="ECO:0000256" key="2">
    <source>
        <dbReference type="ARBA" id="ARBA00008674"/>
    </source>
</evidence>
<gene>
    <name evidence="12" type="ORF">HZH66_003542</name>
</gene>
<dbReference type="GO" id="GO:0006120">
    <property type="term" value="P:mitochondrial electron transport, NADH to ubiquinone"/>
    <property type="evidence" value="ECO:0007669"/>
    <property type="project" value="InterPro"/>
</dbReference>
<evidence type="ECO:0000256" key="7">
    <source>
        <dbReference type="ARBA" id="ARBA00022982"/>
    </source>
</evidence>
<evidence type="ECO:0000256" key="4">
    <source>
        <dbReference type="ARBA" id="ARBA00022660"/>
    </source>
</evidence>
<protein>
    <recommendedName>
        <fullName evidence="11">NADH dehydrogenase [ubiquinone] 1 subunit C2</fullName>
    </recommendedName>
</protein>
<keyword evidence="6 11" id="KW-0999">Mitochondrion inner membrane</keyword>
<evidence type="ECO:0000256" key="5">
    <source>
        <dbReference type="ARBA" id="ARBA00022692"/>
    </source>
</evidence>
<keyword evidence="13" id="KW-1185">Reference proteome</keyword>
<dbReference type="GO" id="GO:0005743">
    <property type="term" value="C:mitochondrial inner membrane"/>
    <property type="evidence" value="ECO:0007669"/>
    <property type="project" value="UniProtKB-SubCell"/>
</dbReference>
<keyword evidence="9 11" id="KW-0496">Mitochondrion</keyword>
<evidence type="ECO:0000256" key="3">
    <source>
        <dbReference type="ARBA" id="ARBA00022448"/>
    </source>
</evidence>
<evidence type="ECO:0000256" key="6">
    <source>
        <dbReference type="ARBA" id="ARBA00022792"/>
    </source>
</evidence>
<keyword evidence="10 11" id="KW-0472">Membrane</keyword>
<comment type="similarity">
    <text evidence="2 11">Belongs to the complex I NDUFC2 subunit family.</text>
</comment>
<organism evidence="12 13">
    <name type="scientific">Vespula vulgaris</name>
    <name type="common">Yellow jacket</name>
    <name type="synonym">Wasp</name>
    <dbReference type="NCBI Taxonomy" id="7454"/>
    <lineage>
        <taxon>Eukaryota</taxon>
        <taxon>Metazoa</taxon>
        <taxon>Ecdysozoa</taxon>
        <taxon>Arthropoda</taxon>
        <taxon>Hexapoda</taxon>
        <taxon>Insecta</taxon>
        <taxon>Pterygota</taxon>
        <taxon>Neoptera</taxon>
        <taxon>Endopterygota</taxon>
        <taxon>Hymenoptera</taxon>
        <taxon>Apocrita</taxon>
        <taxon>Aculeata</taxon>
        <taxon>Vespoidea</taxon>
        <taxon>Vespidae</taxon>
        <taxon>Vespinae</taxon>
        <taxon>Vespula</taxon>
    </lineage>
</organism>
<dbReference type="PANTHER" id="PTHR13099:SF0">
    <property type="entry name" value="NADH DEHYDROGENASE [UBIQUINONE] 1 SUBUNIT C2-RELATED"/>
    <property type="match status" value="1"/>
</dbReference>
<evidence type="ECO:0000313" key="13">
    <source>
        <dbReference type="Proteomes" id="UP000614350"/>
    </source>
</evidence>
<proteinExistence type="inferred from homology"/>
<evidence type="ECO:0000256" key="11">
    <source>
        <dbReference type="PIRNR" id="PIRNR017834"/>
    </source>
</evidence>
<accession>A0A834KF73</accession>
<evidence type="ECO:0000256" key="9">
    <source>
        <dbReference type="ARBA" id="ARBA00023128"/>
    </source>
</evidence>
<dbReference type="PIRSF" id="PIRSF017834">
    <property type="entry name" value="NADH-UbQ_OxRdtase_b14.5b"/>
    <property type="match status" value="1"/>
</dbReference>
<dbReference type="AlphaFoldDB" id="A0A834KF73"/>
<keyword evidence="7 11" id="KW-0249">Electron transport</keyword>
<evidence type="ECO:0000313" key="12">
    <source>
        <dbReference type="EMBL" id="KAF7404636.1"/>
    </source>
</evidence>
<comment type="subcellular location">
    <subcellularLocation>
        <location evidence="1">Mitochondrion inner membrane</location>
        <topology evidence="1">Single-pass membrane protein</topology>
        <orientation evidence="1">Matrix side</orientation>
    </subcellularLocation>
</comment>
<keyword evidence="8" id="KW-1133">Transmembrane helix</keyword>
<evidence type="ECO:0000256" key="10">
    <source>
        <dbReference type="ARBA" id="ARBA00023136"/>
    </source>
</evidence>
<sequence length="119" mass="14014">MSNNPDIQWALDILTTEPDYQPSLWEKYGMMVGLPLTIFGGACLRNTLLNRPLYAGFQVHIVTTLAGFLVAYKLHEFTNNQFAKRDQMLRHYVTLHPEDFPKPERKKWSEVFEPWYPIR</sequence>
<name>A0A834KF73_VESVU</name>
<comment type="caution">
    <text evidence="12">The sequence shown here is derived from an EMBL/GenBank/DDBJ whole genome shotgun (WGS) entry which is preliminary data.</text>
</comment>